<name>A0A915KVK5_ROMCU</name>
<dbReference type="Proteomes" id="UP000887565">
    <property type="component" value="Unplaced"/>
</dbReference>
<sequence>MQSTQRYRAKGKFSFRSVVLEVTVGRFPQNFTYPSRLKVNFQAERFKLLAIRSVSSKKAKFESDFCPIHPKKRVDFERSLKMNFDCILFILYEMNPAS</sequence>
<organism evidence="1 2">
    <name type="scientific">Romanomermis culicivorax</name>
    <name type="common">Nematode worm</name>
    <dbReference type="NCBI Taxonomy" id="13658"/>
    <lineage>
        <taxon>Eukaryota</taxon>
        <taxon>Metazoa</taxon>
        <taxon>Ecdysozoa</taxon>
        <taxon>Nematoda</taxon>
        <taxon>Enoplea</taxon>
        <taxon>Dorylaimia</taxon>
        <taxon>Mermithida</taxon>
        <taxon>Mermithoidea</taxon>
        <taxon>Mermithidae</taxon>
        <taxon>Romanomermis</taxon>
    </lineage>
</organism>
<protein>
    <submittedName>
        <fullName evidence="2">Uncharacterized protein</fullName>
    </submittedName>
</protein>
<keyword evidence="1" id="KW-1185">Reference proteome</keyword>
<dbReference type="WBParaSite" id="nRc.2.0.1.t42503-RA">
    <property type="protein sequence ID" value="nRc.2.0.1.t42503-RA"/>
    <property type="gene ID" value="nRc.2.0.1.g42503"/>
</dbReference>
<proteinExistence type="predicted"/>
<reference evidence="2" key="1">
    <citation type="submission" date="2022-11" db="UniProtKB">
        <authorList>
            <consortium name="WormBaseParasite"/>
        </authorList>
    </citation>
    <scope>IDENTIFICATION</scope>
</reference>
<evidence type="ECO:0000313" key="2">
    <source>
        <dbReference type="WBParaSite" id="nRc.2.0.1.t42503-RA"/>
    </source>
</evidence>
<accession>A0A915KVK5</accession>
<evidence type="ECO:0000313" key="1">
    <source>
        <dbReference type="Proteomes" id="UP000887565"/>
    </source>
</evidence>
<dbReference type="AlphaFoldDB" id="A0A915KVK5"/>